<proteinExistence type="predicted"/>
<dbReference type="GO" id="GO:0005694">
    <property type="term" value="C:chromosome"/>
    <property type="evidence" value="ECO:0007669"/>
    <property type="project" value="UniProtKB-SubCell"/>
</dbReference>
<evidence type="ECO:0000256" key="10">
    <source>
        <dbReference type="SAM" id="MobiDB-lite"/>
    </source>
</evidence>
<keyword evidence="5" id="KW-0597">Phosphoprotein</keyword>
<feature type="region of interest" description="Disordered" evidence="10">
    <location>
        <begin position="78"/>
        <end position="100"/>
    </location>
</feature>
<keyword evidence="8" id="KW-0539">Nucleus</keyword>
<reference evidence="11 12" key="1">
    <citation type="journal article" date="2004" name="Nature">
        <title>Genome sequence of the ultrasmall unicellular red alga Cyanidioschyzon merolae 10D.</title>
        <authorList>
            <person name="Matsuzaki M."/>
            <person name="Misumi O."/>
            <person name="Shin-i T."/>
            <person name="Maruyama S."/>
            <person name="Takahara M."/>
            <person name="Miyagishima S."/>
            <person name="Mori T."/>
            <person name="Nishida K."/>
            <person name="Yagisawa F."/>
            <person name="Nishida K."/>
            <person name="Yoshida Y."/>
            <person name="Nishimura Y."/>
            <person name="Nakao S."/>
            <person name="Kobayashi T."/>
            <person name="Momoyama Y."/>
            <person name="Higashiyama T."/>
            <person name="Minoda A."/>
            <person name="Sano M."/>
            <person name="Nomoto H."/>
            <person name="Oishi K."/>
            <person name="Hayashi H."/>
            <person name="Ohta F."/>
            <person name="Nishizaka S."/>
            <person name="Haga S."/>
            <person name="Miura S."/>
            <person name="Morishita T."/>
            <person name="Kabeya Y."/>
            <person name="Terasawa K."/>
            <person name="Suzuki Y."/>
            <person name="Ishii Y."/>
            <person name="Asakawa S."/>
            <person name="Takano H."/>
            <person name="Ohta N."/>
            <person name="Kuroiwa H."/>
            <person name="Tanaka K."/>
            <person name="Shimizu N."/>
            <person name="Sugano S."/>
            <person name="Sato N."/>
            <person name="Nozaki H."/>
            <person name="Ogasawara N."/>
            <person name="Kohara Y."/>
            <person name="Kuroiwa T."/>
        </authorList>
    </citation>
    <scope>NUCLEOTIDE SEQUENCE [LARGE SCALE GENOMIC DNA]</scope>
    <source>
        <strain evidence="11 12">10D</strain>
    </source>
</reference>
<sequence>MDATSATSGHATEITLPSAKQLIVNTLRRAWRTPRTHRAKACVWKAKAQRQRTWADKEADRERLQAVKKLERSLKEKARAQRAAEAERRAQMRAEREANALRTGTKVQIVRDSNKIKRMSKKQQKLLRKMAL</sequence>
<dbReference type="PANTHER" id="PTHR13557:SF1">
    <property type="entry name" value="COILED-COIL DOMAIN-CONTAINING PROTEIN 86"/>
    <property type="match status" value="1"/>
</dbReference>
<dbReference type="Gramene" id="CMS356CT">
    <property type="protein sequence ID" value="CMS356CT"/>
    <property type="gene ID" value="CMS356C"/>
</dbReference>
<keyword evidence="12" id="KW-1185">Reference proteome</keyword>
<dbReference type="InterPro" id="IPR026570">
    <property type="entry name" value="CCDC86"/>
</dbReference>
<evidence type="ECO:0000256" key="5">
    <source>
        <dbReference type="ARBA" id="ARBA00022553"/>
    </source>
</evidence>
<dbReference type="OrthoDB" id="10561977at2759"/>
<protein>
    <recommendedName>
        <fullName evidence="3">Coiled-coil domain-containing protein 86</fullName>
    </recommendedName>
</protein>
<dbReference type="RefSeq" id="XP_005538971.1">
    <property type="nucleotide sequence ID" value="XM_005538914.1"/>
</dbReference>
<comment type="subcellular location">
    <subcellularLocation>
        <location evidence="1">Chromosome</location>
    </subcellularLocation>
    <subcellularLocation>
        <location evidence="2">Nucleus</location>
        <location evidence="2">Nucleolus</location>
    </subcellularLocation>
</comment>
<dbReference type="PANTHER" id="PTHR13557">
    <property type="entry name" value="COILED-COIL DOMAIN-CONTAINING PROTEIN 86"/>
    <property type="match status" value="1"/>
</dbReference>
<comment type="function">
    <text evidence="9">Required for proper chromosome segregation during mitosis and error-free mitotic progression.</text>
</comment>
<evidence type="ECO:0000256" key="1">
    <source>
        <dbReference type="ARBA" id="ARBA00004286"/>
    </source>
</evidence>
<evidence type="ECO:0000313" key="11">
    <source>
        <dbReference type="EMBL" id="BAM82935.1"/>
    </source>
</evidence>
<dbReference type="KEGG" id="cme:CYME_CMS356C"/>
<evidence type="ECO:0000256" key="7">
    <source>
        <dbReference type="ARBA" id="ARBA00023054"/>
    </source>
</evidence>
<evidence type="ECO:0000256" key="6">
    <source>
        <dbReference type="ARBA" id="ARBA00022934"/>
    </source>
</evidence>
<reference evidence="11 12" key="2">
    <citation type="journal article" date="2007" name="BMC Biol.">
        <title>A 100%-complete sequence reveals unusually simple genomic features in the hot-spring red alga Cyanidioschyzon merolae.</title>
        <authorList>
            <person name="Nozaki H."/>
            <person name="Takano H."/>
            <person name="Misumi O."/>
            <person name="Terasawa K."/>
            <person name="Matsuzaki M."/>
            <person name="Maruyama S."/>
            <person name="Nishida K."/>
            <person name="Yagisawa F."/>
            <person name="Yoshida Y."/>
            <person name="Fujiwara T."/>
            <person name="Takio S."/>
            <person name="Tamura K."/>
            <person name="Chung S.J."/>
            <person name="Nakamura S."/>
            <person name="Kuroiwa H."/>
            <person name="Tanaka K."/>
            <person name="Sato N."/>
            <person name="Kuroiwa T."/>
        </authorList>
    </citation>
    <scope>NUCLEOTIDE SEQUENCE [LARGE SCALE GENOMIC DNA]</scope>
    <source>
        <strain evidence="11 12">10D</strain>
    </source>
</reference>
<dbReference type="AlphaFoldDB" id="M1V7B7"/>
<accession>M1V7B7</accession>
<evidence type="ECO:0000256" key="2">
    <source>
        <dbReference type="ARBA" id="ARBA00004604"/>
    </source>
</evidence>
<evidence type="ECO:0000256" key="4">
    <source>
        <dbReference type="ARBA" id="ARBA00022454"/>
    </source>
</evidence>
<name>M1V7B7_CYAM1</name>
<dbReference type="GeneID" id="16997307"/>
<keyword evidence="7" id="KW-0175">Coiled coil</keyword>
<dbReference type="HOGENOM" id="CLU_1920065_0_0_1"/>
<dbReference type="Proteomes" id="UP000007014">
    <property type="component" value="Chromosome 19"/>
</dbReference>
<feature type="compositionally biased region" description="Basic and acidic residues" evidence="10">
    <location>
        <begin position="78"/>
        <end position="99"/>
    </location>
</feature>
<evidence type="ECO:0000256" key="9">
    <source>
        <dbReference type="ARBA" id="ARBA00093307"/>
    </source>
</evidence>
<dbReference type="OMA" id="RVWKTIQ"/>
<dbReference type="EMBL" id="AP006501">
    <property type="protein sequence ID" value="BAM82935.1"/>
    <property type="molecule type" value="Genomic_DNA"/>
</dbReference>
<keyword evidence="4" id="KW-0158">Chromosome</keyword>
<evidence type="ECO:0000313" key="12">
    <source>
        <dbReference type="Proteomes" id="UP000007014"/>
    </source>
</evidence>
<organism evidence="11 12">
    <name type="scientific">Cyanidioschyzon merolae (strain NIES-3377 / 10D)</name>
    <name type="common">Unicellular red alga</name>
    <dbReference type="NCBI Taxonomy" id="280699"/>
    <lineage>
        <taxon>Eukaryota</taxon>
        <taxon>Rhodophyta</taxon>
        <taxon>Bangiophyceae</taxon>
        <taxon>Cyanidiales</taxon>
        <taxon>Cyanidiaceae</taxon>
        <taxon>Cyanidioschyzon</taxon>
    </lineage>
</organism>
<evidence type="ECO:0000256" key="3">
    <source>
        <dbReference type="ARBA" id="ARBA00016738"/>
    </source>
</evidence>
<dbReference type="GO" id="GO:0005730">
    <property type="term" value="C:nucleolus"/>
    <property type="evidence" value="ECO:0007669"/>
    <property type="project" value="UniProtKB-SubCell"/>
</dbReference>
<gene>
    <name evidence="11" type="ORF">CYME_CMS356C</name>
</gene>
<evidence type="ECO:0000256" key="8">
    <source>
        <dbReference type="ARBA" id="ARBA00023242"/>
    </source>
</evidence>
<keyword evidence="6" id="KW-0164">Citrullination</keyword>